<keyword evidence="2" id="KW-1185">Reference proteome</keyword>
<dbReference type="Proteomes" id="UP000830115">
    <property type="component" value="Chromosome"/>
</dbReference>
<name>A0ABY4M2Y6_9ACTN</name>
<organism evidence="1 2">
    <name type="scientific">Streptomyces halobius</name>
    <dbReference type="NCBI Taxonomy" id="2879846"/>
    <lineage>
        <taxon>Bacteria</taxon>
        <taxon>Bacillati</taxon>
        <taxon>Actinomycetota</taxon>
        <taxon>Actinomycetes</taxon>
        <taxon>Kitasatosporales</taxon>
        <taxon>Streptomycetaceae</taxon>
        <taxon>Streptomyces</taxon>
    </lineage>
</organism>
<evidence type="ECO:0000313" key="2">
    <source>
        <dbReference type="Proteomes" id="UP000830115"/>
    </source>
</evidence>
<reference evidence="1" key="1">
    <citation type="submission" date="2021-10" db="EMBL/GenBank/DDBJ databases">
        <title>Streptomyces nigrumlapis sp.nov.,an antimicrobial producing actinobacterium isolated from Black Gobi rocks.</title>
        <authorList>
            <person name="Wen Y."/>
            <person name="Zhang W."/>
            <person name="Liu X.G."/>
        </authorList>
    </citation>
    <scope>NUCLEOTIDE SEQUENCE</scope>
    <source>
        <strain evidence="1">ST13-2-2</strain>
    </source>
</reference>
<proteinExistence type="predicted"/>
<sequence>MDEEGNVVSCCGIHIGTAIAEPDMVYTVIRRTDDTAAMLLGRLVNGAGESAA</sequence>
<dbReference type="EMBL" id="CP086322">
    <property type="protein sequence ID" value="UQA92134.1"/>
    <property type="molecule type" value="Genomic_DNA"/>
</dbReference>
<gene>
    <name evidence="1" type="ORF">K9S39_10025</name>
</gene>
<accession>A0ABY4M2Y6</accession>
<dbReference type="RefSeq" id="WP_248862996.1">
    <property type="nucleotide sequence ID" value="NZ_CP086322.1"/>
</dbReference>
<protein>
    <submittedName>
        <fullName evidence="1">Uncharacterized protein</fullName>
    </submittedName>
</protein>
<evidence type="ECO:0000313" key="1">
    <source>
        <dbReference type="EMBL" id="UQA92134.1"/>
    </source>
</evidence>